<dbReference type="EMBL" id="PYAX01000012">
    <property type="protein sequence ID" value="PSL52645.1"/>
    <property type="molecule type" value="Genomic_DNA"/>
</dbReference>
<protein>
    <recommendedName>
        <fullName evidence="3">Gfo/Idh/MocA-like oxidoreductase N-terminal domain-containing protein</fullName>
    </recommendedName>
</protein>
<comment type="caution">
    <text evidence="1">The sequence shown here is derived from an EMBL/GenBank/DDBJ whole genome shotgun (WGS) entry which is preliminary data.</text>
</comment>
<keyword evidence="2" id="KW-1185">Reference proteome</keyword>
<accession>A0A2P8I2H7</accession>
<gene>
    <name evidence="1" type="ORF">B0I31_112114</name>
</gene>
<organism evidence="1 2">
    <name type="scientific">Saccharothrix carnea</name>
    <dbReference type="NCBI Taxonomy" id="1280637"/>
    <lineage>
        <taxon>Bacteria</taxon>
        <taxon>Bacillati</taxon>
        <taxon>Actinomycetota</taxon>
        <taxon>Actinomycetes</taxon>
        <taxon>Pseudonocardiales</taxon>
        <taxon>Pseudonocardiaceae</taxon>
        <taxon>Saccharothrix</taxon>
    </lineage>
</organism>
<dbReference type="Proteomes" id="UP000241118">
    <property type="component" value="Unassembled WGS sequence"/>
</dbReference>
<sequence length="76" mass="8231">MHDRDVERDVTRVGLVGVGTIARTHLEVLAERSDVDLLFTADPHAGPPSFRGTTPAHLTRLHVSAGRFSFDGPAPM</sequence>
<reference evidence="1 2" key="1">
    <citation type="submission" date="2018-03" db="EMBL/GenBank/DDBJ databases">
        <title>Genomic Encyclopedia of Type Strains, Phase III (KMG-III): the genomes of soil and plant-associated and newly described type strains.</title>
        <authorList>
            <person name="Whitman W."/>
        </authorList>
    </citation>
    <scope>NUCLEOTIDE SEQUENCE [LARGE SCALE GENOMIC DNA]</scope>
    <source>
        <strain evidence="1 2">CGMCC 4.7097</strain>
    </source>
</reference>
<evidence type="ECO:0008006" key="3">
    <source>
        <dbReference type="Google" id="ProtNLM"/>
    </source>
</evidence>
<name>A0A2P8I2H7_SACCR</name>
<dbReference type="AlphaFoldDB" id="A0A2P8I2H7"/>
<dbReference type="InterPro" id="IPR036291">
    <property type="entry name" value="NAD(P)-bd_dom_sf"/>
</dbReference>
<dbReference type="SUPFAM" id="SSF51735">
    <property type="entry name" value="NAD(P)-binding Rossmann-fold domains"/>
    <property type="match status" value="1"/>
</dbReference>
<proteinExistence type="predicted"/>
<evidence type="ECO:0000313" key="2">
    <source>
        <dbReference type="Proteomes" id="UP000241118"/>
    </source>
</evidence>
<evidence type="ECO:0000313" key="1">
    <source>
        <dbReference type="EMBL" id="PSL52645.1"/>
    </source>
</evidence>